<dbReference type="EMBL" id="JAPWDQ010000013">
    <property type="protein sequence ID" value="KAJ5472095.1"/>
    <property type="molecule type" value="Genomic_DNA"/>
</dbReference>
<proteinExistence type="predicted"/>
<comment type="caution">
    <text evidence="2">The sequence shown here is derived from an EMBL/GenBank/DDBJ whole genome shotgun (WGS) entry which is preliminary data.</text>
</comment>
<evidence type="ECO:0000313" key="2">
    <source>
        <dbReference type="EMBL" id="KAJ5472095.1"/>
    </source>
</evidence>
<accession>A0A9W9WR12</accession>
<organism evidence="2 3">
    <name type="scientific">Penicillium diatomitis</name>
    <dbReference type="NCBI Taxonomy" id="2819901"/>
    <lineage>
        <taxon>Eukaryota</taxon>
        <taxon>Fungi</taxon>
        <taxon>Dikarya</taxon>
        <taxon>Ascomycota</taxon>
        <taxon>Pezizomycotina</taxon>
        <taxon>Eurotiomycetes</taxon>
        <taxon>Eurotiomycetidae</taxon>
        <taxon>Eurotiales</taxon>
        <taxon>Aspergillaceae</taxon>
        <taxon>Penicillium</taxon>
    </lineage>
</organism>
<feature type="compositionally biased region" description="Basic and acidic residues" evidence="1">
    <location>
        <begin position="35"/>
        <end position="51"/>
    </location>
</feature>
<dbReference type="Proteomes" id="UP001148312">
    <property type="component" value="Unassembled WGS sequence"/>
</dbReference>
<keyword evidence="3" id="KW-1185">Reference proteome</keyword>
<reference evidence="2" key="1">
    <citation type="submission" date="2022-12" db="EMBL/GenBank/DDBJ databases">
        <authorList>
            <person name="Petersen C."/>
        </authorList>
    </citation>
    <scope>NUCLEOTIDE SEQUENCE</scope>
    <source>
        <strain evidence="2">IBT 30728</strain>
    </source>
</reference>
<evidence type="ECO:0000313" key="3">
    <source>
        <dbReference type="Proteomes" id="UP001148312"/>
    </source>
</evidence>
<dbReference type="GeneID" id="81628509"/>
<protein>
    <submittedName>
        <fullName evidence="2">Uncharacterized protein</fullName>
    </submittedName>
</protein>
<gene>
    <name evidence="2" type="ORF">N7539_008664</name>
</gene>
<reference evidence="2" key="2">
    <citation type="journal article" date="2023" name="IMA Fungus">
        <title>Comparative genomic study of the Penicillium genus elucidates a diverse pangenome and 15 lateral gene transfer events.</title>
        <authorList>
            <person name="Petersen C."/>
            <person name="Sorensen T."/>
            <person name="Nielsen M.R."/>
            <person name="Sondergaard T.E."/>
            <person name="Sorensen J.L."/>
            <person name="Fitzpatrick D.A."/>
            <person name="Frisvad J.C."/>
            <person name="Nielsen K.L."/>
        </authorList>
    </citation>
    <scope>NUCLEOTIDE SEQUENCE</scope>
    <source>
        <strain evidence="2">IBT 30728</strain>
    </source>
</reference>
<name>A0A9W9WR12_9EURO</name>
<sequence>MAQQSPLPPAYWEAAEEVLSYETSESESDETSSSESERGDESEHEEPRPDQELQLSGELSPISKIPFVFVVNNKRFGVMGSVKYSDRKLNAEGSQMFAFVRDIHIKLTHLLLDGNALQNALILEPEFRERADDLTADSTGTLRTLHLPAEAMNDFSREQQRNFAGWLYASVDPSETRLHLTGSGKRKATLNEDAKYALCMLVDGKLDHFSRYLSARPEMIDELSSFHKGYGIFTRFIIPKIAPQISTNYLMSDLYHDSRNIRRIAHSVYLWLREEFGDKPMENYRQDEKVEHVLALSAIGIDEGLTTSQKFKVFGMIYGSIQGGALRHMAVIQRRQEWRNKMASKMISELIAAGLQIPGIFCVHWGGIVLSFGAALIKPWTEEAAKKVMDKVMPVTGWFTFMHGVIQDQLDDLENWVDEHIPPTQSNDRADLEDFICYARFGLRKGLPDIKYDP</sequence>
<evidence type="ECO:0000256" key="1">
    <source>
        <dbReference type="SAM" id="MobiDB-lite"/>
    </source>
</evidence>
<dbReference type="AlphaFoldDB" id="A0A9W9WR12"/>
<feature type="region of interest" description="Disordered" evidence="1">
    <location>
        <begin position="1"/>
        <end position="57"/>
    </location>
</feature>
<feature type="compositionally biased region" description="Acidic residues" evidence="1">
    <location>
        <begin position="24"/>
        <end position="34"/>
    </location>
</feature>
<dbReference type="RefSeq" id="XP_056786641.1">
    <property type="nucleotide sequence ID" value="XM_056938259.1"/>
</dbReference>